<keyword evidence="8" id="KW-1185">Reference proteome</keyword>
<dbReference type="PANTHER" id="PTHR12191">
    <property type="entry name" value="SOLUTE CARRIER FAMILY 39"/>
    <property type="match status" value="1"/>
</dbReference>
<organism evidence="7 8">
    <name type="scientific">Echinostoma caproni</name>
    <dbReference type="NCBI Taxonomy" id="27848"/>
    <lineage>
        <taxon>Eukaryota</taxon>
        <taxon>Metazoa</taxon>
        <taxon>Spiralia</taxon>
        <taxon>Lophotrochozoa</taxon>
        <taxon>Platyhelminthes</taxon>
        <taxon>Trematoda</taxon>
        <taxon>Digenea</taxon>
        <taxon>Plagiorchiida</taxon>
        <taxon>Echinostomata</taxon>
        <taxon>Echinostomatoidea</taxon>
        <taxon>Echinostomatidae</taxon>
        <taxon>Echinostoma</taxon>
    </lineage>
</organism>
<dbReference type="OrthoDB" id="200954at2759"/>
<dbReference type="GO" id="GO:0005886">
    <property type="term" value="C:plasma membrane"/>
    <property type="evidence" value="ECO:0007669"/>
    <property type="project" value="TreeGrafter"/>
</dbReference>
<dbReference type="GO" id="GO:0140410">
    <property type="term" value="F:monoatomic cation:bicarbonate symporter activity"/>
    <property type="evidence" value="ECO:0007669"/>
    <property type="project" value="TreeGrafter"/>
</dbReference>
<keyword evidence="5" id="KW-0472">Membrane</keyword>
<accession>A0A3P8L8J1</accession>
<gene>
    <name evidence="7" type="ORF">ECPE_LOCUS16121</name>
</gene>
<dbReference type="PANTHER" id="PTHR12191:SF37">
    <property type="entry name" value="ZINC TRANSPORTER FOI"/>
    <property type="match status" value="1"/>
</dbReference>
<dbReference type="InterPro" id="IPR003689">
    <property type="entry name" value="ZIP"/>
</dbReference>
<evidence type="ECO:0000256" key="4">
    <source>
        <dbReference type="ARBA" id="ARBA00022989"/>
    </source>
</evidence>
<dbReference type="Pfam" id="PF02535">
    <property type="entry name" value="Zip"/>
    <property type="match status" value="1"/>
</dbReference>
<evidence type="ECO:0000256" key="6">
    <source>
        <dbReference type="SAM" id="MobiDB-lite"/>
    </source>
</evidence>
<name>A0A3P8L8J1_9TREM</name>
<dbReference type="GO" id="GO:0005385">
    <property type="term" value="F:zinc ion transmembrane transporter activity"/>
    <property type="evidence" value="ECO:0007669"/>
    <property type="project" value="TreeGrafter"/>
</dbReference>
<dbReference type="GO" id="GO:0030003">
    <property type="term" value="P:intracellular monoatomic cation homeostasis"/>
    <property type="evidence" value="ECO:0007669"/>
    <property type="project" value="TreeGrafter"/>
</dbReference>
<dbReference type="EMBL" id="UZAN01063035">
    <property type="protein sequence ID" value="VDP93393.1"/>
    <property type="molecule type" value="Genomic_DNA"/>
</dbReference>
<evidence type="ECO:0000256" key="2">
    <source>
        <dbReference type="ARBA" id="ARBA00006939"/>
    </source>
</evidence>
<evidence type="ECO:0000256" key="1">
    <source>
        <dbReference type="ARBA" id="ARBA00004141"/>
    </source>
</evidence>
<sequence>MSFTLLPYAADVFVRTHSGTLGPAGSNTKHGTGSTPHFWPLTSTASIGTPASRVEEPTAEGLTIKKTTILSPSGASVGLTSVENNAAASDMVAWQKQANSPTVFLEDTDQQPTHPHRDKPHGHHHGHSHDLSSVKAIAYTIIAGDGLHNFCDGIAIGAAFANDLRGGLSTSIAVLCHELPHELGELP</sequence>
<comment type="subcellular location">
    <subcellularLocation>
        <location evidence="1">Membrane</location>
        <topology evidence="1">Multi-pass membrane protein</topology>
    </subcellularLocation>
</comment>
<proteinExistence type="inferred from homology"/>
<evidence type="ECO:0000256" key="3">
    <source>
        <dbReference type="ARBA" id="ARBA00022692"/>
    </source>
</evidence>
<reference evidence="7 8" key="1">
    <citation type="submission" date="2018-11" db="EMBL/GenBank/DDBJ databases">
        <authorList>
            <consortium name="Pathogen Informatics"/>
        </authorList>
    </citation>
    <scope>NUCLEOTIDE SEQUENCE [LARGE SCALE GENOMIC DNA]</scope>
    <source>
        <strain evidence="7 8">Egypt</strain>
    </source>
</reference>
<evidence type="ECO:0000256" key="5">
    <source>
        <dbReference type="ARBA" id="ARBA00023136"/>
    </source>
</evidence>
<keyword evidence="4" id="KW-1133">Transmembrane helix</keyword>
<dbReference type="Proteomes" id="UP000272942">
    <property type="component" value="Unassembled WGS sequence"/>
</dbReference>
<keyword evidence="3" id="KW-0812">Transmembrane</keyword>
<evidence type="ECO:0000313" key="7">
    <source>
        <dbReference type="EMBL" id="VDP93393.1"/>
    </source>
</evidence>
<protein>
    <submittedName>
        <fullName evidence="7">Uncharacterized protein</fullName>
    </submittedName>
</protein>
<evidence type="ECO:0000313" key="8">
    <source>
        <dbReference type="Proteomes" id="UP000272942"/>
    </source>
</evidence>
<dbReference type="AlphaFoldDB" id="A0A3P8L8J1"/>
<dbReference type="GO" id="GO:0071578">
    <property type="term" value="P:zinc ion import across plasma membrane"/>
    <property type="evidence" value="ECO:0007669"/>
    <property type="project" value="TreeGrafter"/>
</dbReference>
<dbReference type="InterPro" id="IPR050799">
    <property type="entry name" value="ZIP_Transporter"/>
</dbReference>
<feature type="compositionally biased region" description="Basic residues" evidence="6">
    <location>
        <begin position="114"/>
        <end position="127"/>
    </location>
</feature>
<feature type="region of interest" description="Disordered" evidence="6">
    <location>
        <begin position="106"/>
        <end position="129"/>
    </location>
</feature>
<comment type="similarity">
    <text evidence="2">Belongs to the ZIP transporter (TC 2.A.5) family.</text>
</comment>